<dbReference type="PROSITE" id="PS51725">
    <property type="entry name" value="ABM"/>
    <property type="match status" value="1"/>
</dbReference>
<dbReference type="InterPro" id="IPR007138">
    <property type="entry name" value="ABM_dom"/>
</dbReference>
<proteinExistence type="predicted"/>
<organism evidence="2">
    <name type="scientific">marine metagenome</name>
    <dbReference type="NCBI Taxonomy" id="408172"/>
    <lineage>
        <taxon>unclassified sequences</taxon>
        <taxon>metagenomes</taxon>
        <taxon>ecological metagenomes</taxon>
    </lineage>
</organism>
<protein>
    <recommendedName>
        <fullName evidence="1">ABM domain-containing protein</fullName>
    </recommendedName>
</protein>
<reference evidence="2" key="1">
    <citation type="submission" date="2018-05" db="EMBL/GenBank/DDBJ databases">
        <authorList>
            <person name="Lanie J.A."/>
            <person name="Ng W.-L."/>
            <person name="Kazmierczak K.M."/>
            <person name="Andrzejewski T.M."/>
            <person name="Davidsen T.M."/>
            <person name="Wayne K.J."/>
            <person name="Tettelin H."/>
            <person name="Glass J.I."/>
            <person name="Rusch D."/>
            <person name="Podicherti R."/>
            <person name="Tsui H.-C.T."/>
            <person name="Winkler M.E."/>
        </authorList>
    </citation>
    <scope>NUCLEOTIDE SEQUENCE</scope>
</reference>
<feature type="domain" description="ABM" evidence="1">
    <location>
        <begin position="3"/>
        <end position="91"/>
    </location>
</feature>
<gene>
    <name evidence="2" type="ORF">METZ01_LOCUS342771</name>
</gene>
<sequence length="96" mass="10828">MSVMVTVEFPLQPGKRDEFIGLLREALKDTRAYDGNESVDTLVEHGDTSVLLIEKWQTAEHHKAYHQWRIDTGLGELIGPFVSGAPIVRYFDSNIA</sequence>
<dbReference type="Gene3D" id="3.30.70.100">
    <property type="match status" value="1"/>
</dbReference>
<evidence type="ECO:0000259" key="1">
    <source>
        <dbReference type="PROSITE" id="PS51725"/>
    </source>
</evidence>
<dbReference type="InterPro" id="IPR011008">
    <property type="entry name" value="Dimeric_a/b-barrel"/>
</dbReference>
<accession>A0A382QY55</accession>
<dbReference type="SUPFAM" id="SSF54909">
    <property type="entry name" value="Dimeric alpha+beta barrel"/>
    <property type="match status" value="1"/>
</dbReference>
<dbReference type="Pfam" id="PF03992">
    <property type="entry name" value="ABM"/>
    <property type="match status" value="1"/>
</dbReference>
<dbReference type="AlphaFoldDB" id="A0A382QY55"/>
<name>A0A382QY55_9ZZZZ</name>
<evidence type="ECO:0000313" key="2">
    <source>
        <dbReference type="EMBL" id="SVC89917.1"/>
    </source>
</evidence>
<dbReference type="EMBL" id="UINC01117474">
    <property type="protein sequence ID" value="SVC89917.1"/>
    <property type="molecule type" value="Genomic_DNA"/>
</dbReference>